<protein>
    <submittedName>
        <fullName evidence="1">Uncharacterized protein</fullName>
    </submittedName>
</protein>
<sequence>MSCALEAAAAVIDLDVVSNFGKSCKLLALTTNPNPTVYSNKNRASTFCQFAPLKLTIVSYLLDSSKTKKKISSLKEWFQNPQRKPQFCYSVSIDSMSTCFKITELHECKRFNFPKYYL</sequence>
<dbReference type="Proteomes" id="UP000006729">
    <property type="component" value="Chromosome 15"/>
</dbReference>
<gene>
    <name evidence="1" type="ORF">POPTR_015G042400</name>
</gene>
<dbReference type="AlphaFoldDB" id="A0A2K1XHS9"/>
<proteinExistence type="predicted"/>
<name>A0A2K1XHS9_POPTR</name>
<dbReference type="EMBL" id="CM009304">
    <property type="protein sequence ID" value="PNT00340.1"/>
    <property type="molecule type" value="Genomic_DNA"/>
</dbReference>
<dbReference type="InParanoid" id="A0A2K1XHS9"/>
<evidence type="ECO:0000313" key="2">
    <source>
        <dbReference type="Proteomes" id="UP000006729"/>
    </source>
</evidence>
<organism evidence="1 2">
    <name type="scientific">Populus trichocarpa</name>
    <name type="common">Western balsam poplar</name>
    <name type="synonym">Populus balsamifera subsp. trichocarpa</name>
    <dbReference type="NCBI Taxonomy" id="3694"/>
    <lineage>
        <taxon>Eukaryota</taxon>
        <taxon>Viridiplantae</taxon>
        <taxon>Streptophyta</taxon>
        <taxon>Embryophyta</taxon>
        <taxon>Tracheophyta</taxon>
        <taxon>Spermatophyta</taxon>
        <taxon>Magnoliopsida</taxon>
        <taxon>eudicotyledons</taxon>
        <taxon>Gunneridae</taxon>
        <taxon>Pentapetalae</taxon>
        <taxon>rosids</taxon>
        <taxon>fabids</taxon>
        <taxon>Malpighiales</taxon>
        <taxon>Salicaceae</taxon>
        <taxon>Saliceae</taxon>
        <taxon>Populus</taxon>
    </lineage>
</organism>
<reference evidence="1 2" key="1">
    <citation type="journal article" date="2006" name="Science">
        <title>The genome of black cottonwood, Populus trichocarpa (Torr. &amp; Gray).</title>
        <authorList>
            <person name="Tuskan G.A."/>
            <person name="Difazio S."/>
            <person name="Jansson S."/>
            <person name="Bohlmann J."/>
            <person name="Grigoriev I."/>
            <person name="Hellsten U."/>
            <person name="Putnam N."/>
            <person name="Ralph S."/>
            <person name="Rombauts S."/>
            <person name="Salamov A."/>
            <person name="Schein J."/>
            <person name="Sterck L."/>
            <person name="Aerts A."/>
            <person name="Bhalerao R.R."/>
            <person name="Bhalerao R.P."/>
            <person name="Blaudez D."/>
            <person name="Boerjan W."/>
            <person name="Brun A."/>
            <person name="Brunner A."/>
            <person name="Busov V."/>
            <person name="Campbell M."/>
            <person name="Carlson J."/>
            <person name="Chalot M."/>
            <person name="Chapman J."/>
            <person name="Chen G.L."/>
            <person name="Cooper D."/>
            <person name="Coutinho P.M."/>
            <person name="Couturier J."/>
            <person name="Covert S."/>
            <person name="Cronk Q."/>
            <person name="Cunningham R."/>
            <person name="Davis J."/>
            <person name="Degroeve S."/>
            <person name="Dejardin A."/>
            <person name="Depamphilis C."/>
            <person name="Detter J."/>
            <person name="Dirks B."/>
            <person name="Dubchak I."/>
            <person name="Duplessis S."/>
            <person name="Ehlting J."/>
            <person name="Ellis B."/>
            <person name="Gendler K."/>
            <person name="Goodstein D."/>
            <person name="Gribskov M."/>
            <person name="Grimwood J."/>
            <person name="Groover A."/>
            <person name="Gunter L."/>
            <person name="Hamberger B."/>
            <person name="Heinze B."/>
            <person name="Helariutta Y."/>
            <person name="Henrissat B."/>
            <person name="Holligan D."/>
            <person name="Holt R."/>
            <person name="Huang W."/>
            <person name="Islam-Faridi N."/>
            <person name="Jones S."/>
            <person name="Jones-Rhoades M."/>
            <person name="Jorgensen R."/>
            <person name="Joshi C."/>
            <person name="Kangasjarvi J."/>
            <person name="Karlsson J."/>
            <person name="Kelleher C."/>
            <person name="Kirkpatrick R."/>
            <person name="Kirst M."/>
            <person name="Kohler A."/>
            <person name="Kalluri U."/>
            <person name="Larimer F."/>
            <person name="Leebens-Mack J."/>
            <person name="Leple J.C."/>
            <person name="Locascio P."/>
            <person name="Lou Y."/>
            <person name="Lucas S."/>
            <person name="Martin F."/>
            <person name="Montanini B."/>
            <person name="Napoli C."/>
            <person name="Nelson D.R."/>
            <person name="Nelson C."/>
            <person name="Nieminen K."/>
            <person name="Nilsson O."/>
            <person name="Pereda V."/>
            <person name="Peter G."/>
            <person name="Philippe R."/>
            <person name="Pilate G."/>
            <person name="Poliakov A."/>
            <person name="Razumovskaya J."/>
            <person name="Richardson P."/>
            <person name="Rinaldi C."/>
            <person name="Ritland K."/>
            <person name="Rouze P."/>
            <person name="Ryaboy D."/>
            <person name="Schmutz J."/>
            <person name="Schrader J."/>
            <person name="Segerman B."/>
            <person name="Shin H."/>
            <person name="Siddiqui A."/>
            <person name="Sterky F."/>
            <person name="Terry A."/>
            <person name="Tsai C.J."/>
            <person name="Uberbacher E."/>
            <person name="Unneberg P."/>
            <person name="Vahala J."/>
            <person name="Wall K."/>
            <person name="Wessler S."/>
            <person name="Yang G."/>
            <person name="Yin T."/>
            <person name="Douglas C."/>
            <person name="Marra M."/>
            <person name="Sandberg G."/>
            <person name="Van de Peer Y."/>
            <person name="Rokhsar D."/>
        </authorList>
    </citation>
    <scope>NUCLEOTIDE SEQUENCE [LARGE SCALE GENOMIC DNA]</scope>
    <source>
        <strain evidence="2">cv. Nisqually</strain>
    </source>
</reference>
<evidence type="ECO:0000313" key="1">
    <source>
        <dbReference type="EMBL" id="PNT00340.1"/>
    </source>
</evidence>
<keyword evidence="2" id="KW-1185">Reference proteome</keyword>
<accession>A0A2K1XHS9</accession>